<evidence type="ECO:0000256" key="1">
    <source>
        <dbReference type="SAM" id="Phobius"/>
    </source>
</evidence>
<accession>A0A2S8F9U8</accession>
<sequence length="322" mass="36129">MQGVNPMSDDEIVPAEIVDERDPFAPVDRRTESAGTTREKFLEAYKLSLQLYEKFPHACLSVVLVATVAFGTLFGLLDLPTAGMALVVGGLFLVSSYHIGKLANIGPLGLLFLIAFLAFHKAGSQPQRGPVMNGSSARINDVEQFHRLRGVNNENFWQNTIASRHLLRFGPSDQGTFVDVAGLVRFYEQLKADVTRTRAFAESSKKSVSLDLYTLAIRLLDTDQRELDLIKQAIDKMGTKNRRLSQKPLAEAIQEIEQMSDKQWAQLPPEAHQWLADLGELMEARQKLYQEIIETQSMLRERYPNHPFPLPDIGLDTHVMAP</sequence>
<feature type="transmembrane region" description="Helical" evidence="1">
    <location>
        <begin position="105"/>
        <end position="123"/>
    </location>
</feature>
<dbReference type="AlphaFoldDB" id="A0A2S8F9U8"/>
<protein>
    <submittedName>
        <fullName evidence="2">Uncharacterized protein</fullName>
    </submittedName>
</protein>
<keyword evidence="1" id="KW-0812">Transmembrane</keyword>
<reference evidence="2 3" key="1">
    <citation type="submission" date="2018-02" db="EMBL/GenBank/DDBJ databases">
        <title>Comparative genomes isolates from brazilian mangrove.</title>
        <authorList>
            <person name="Araujo J.E."/>
            <person name="Taketani R.G."/>
            <person name="Silva M.C.P."/>
            <person name="Loureco M.V."/>
            <person name="Andreote F.D."/>
        </authorList>
    </citation>
    <scope>NUCLEOTIDE SEQUENCE [LARGE SCALE GENOMIC DNA]</scope>
    <source>
        <strain evidence="2 3">NAP PRIS-MGV</strain>
    </source>
</reference>
<keyword evidence="1" id="KW-1133">Transmembrane helix</keyword>
<keyword evidence="1" id="KW-0472">Membrane</keyword>
<evidence type="ECO:0000313" key="3">
    <source>
        <dbReference type="Proteomes" id="UP000239388"/>
    </source>
</evidence>
<dbReference type="Proteomes" id="UP000239388">
    <property type="component" value="Unassembled WGS sequence"/>
</dbReference>
<proteinExistence type="predicted"/>
<dbReference type="EMBL" id="PUIB01000024">
    <property type="protein sequence ID" value="PQO28943.1"/>
    <property type="molecule type" value="Genomic_DNA"/>
</dbReference>
<organism evidence="2 3">
    <name type="scientific">Blastopirellula marina</name>
    <dbReference type="NCBI Taxonomy" id="124"/>
    <lineage>
        <taxon>Bacteria</taxon>
        <taxon>Pseudomonadati</taxon>
        <taxon>Planctomycetota</taxon>
        <taxon>Planctomycetia</taxon>
        <taxon>Pirellulales</taxon>
        <taxon>Pirellulaceae</taxon>
        <taxon>Blastopirellula</taxon>
    </lineage>
</organism>
<gene>
    <name evidence="2" type="ORF">C5Y98_24600</name>
</gene>
<evidence type="ECO:0000313" key="2">
    <source>
        <dbReference type="EMBL" id="PQO28943.1"/>
    </source>
</evidence>
<comment type="caution">
    <text evidence="2">The sequence shown here is derived from an EMBL/GenBank/DDBJ whole genome shotgun (WGS) entry which is preliminary data.</text>
</comment>
<name>A0A2S8F9U8_9BACT</name>
<feature type="transmembrane region" description="Helical" evidence="1">
    <location>
        <begin position="55"/>
        <end position="74"/>
    </location>
</feature>